<evidence type="ECO:0000313" key="17">
    <source>
        <dbReference type="Proteomes" id="UP000809829"/>
    </source>
</evidence>
<dbReference type="GO" id="GO:0036433">
    <property type="term" value="F:di-trans, poly-cis-undecaprenol kinase activity"/>
    <property type="evidence" value="ECO:0007669"/>
    <property type="project" value="UniProtKB-EC"/>
</dbReference>
<evidence type="ECO:0000256" key="1">
    <source>
        <dbReference type="ARBA" id="ARBA00004651"/>
    </source>
</evidence>
<keyword evidence="17" id="KW-1185">Reference proteome</keyword>
<dbReference type="Pfam" id="PF01219">
    <property type="entry name" value="DAGK_prokar"/>
    <property type="match status" value="1"/>
</dbReference>
<evidence type="ECO:0000256" key="6">
    <source>
        <dbReference type="ARBA" id="ARBA00022692"/>
    </source>
</evidence>
<evidence type="ECO:0000256" key="4">
    <source>
        <dbReference type="ARBA" id="ARBA00022516"/>
    </source>
</evidence>
<evidence type="ECO:0000313" key="16">
    <source>
        <dbReference type="EMBL" id="MBM7701484.1"/>
    </source>
</evidence>
<dbReference type="InterPro" id="IPR000829">
    <property type="entry name" value="DAGK"/>
</dbReference>
<dbReference type="Gene3D" id="1.10.287.3610">
    <property type="match status" value="1"/>
</dbReference>
<reference evidence="16 17" key="1">
    <citation type="submission" date="2021-01" db="EMBL/GenBank/DDBJ databases">
        <title>Genomic Encyclopedia of Type Strains, Phase IV (KMG-IV): sequencing the most valuable type-strain genomes for metagenomic binning, comparative biology and taxonomic classification.</title>
        <authorList>
            <person name="Goeker M."/>
        </authorList>
    </citation>
    <scope>NUCLEOTIDE SEQUENCE [LARGE SCALE GENOMIC DNA]</scope>
    <source>
        <strain evidence="16 17">DSM 104297</strain>
    </source>
</reference>
<evidence type="ECO:0000256" key="2">
    <source>
        <dbReference type="ARBA" id="ARBA00005967"/>
    </source>
</evidence>
<feature type="transmembrane region" description="Helical" evidence="15">
    <location>
        <begin position="94"/>
        <end position="118"/>
    </location>
</feature>
<keyword evidence="9" id="KW-0067">ATP-binding</keyword>
<keyword evidence="14" id="KW-1208">Phospholipid metabolism</keyword>
<keyword evidence="3" id="KW-1003">Cell membrane</keyword>
<proteinExistence type="inferred from homology"/>
<dbReference type="CDD" id="cd14265">
    <property type="entry name" value="UDPK_IM_like"/>
    <property type="match status" value="1"/>
</dbReference>
<keyword evidence="6 15" id="KW-0812">Transmembrane</keyword>
<keyword evidence="5 16" id="KW-0808">Transferase</keyword>
<keyword evidence="4" id="KW-0444">Lipid biosynthesis</keyword>
<comment type="subcellular location">
    <subcellularLocation>
        <location evidence="1">Cell membrane</location>
        <topology evidence="1">Multi-pass membrane protein</topology>
    </subcellularLocation>
</comment>
<dbReference type="EC" id="2.7.1.66" evidence="16"/>
<dbReference type="EMBL" id="JAFBFC010000001">
    <property type="protein sequence ID" value="MBM7701484.1"/>
    <property type="molecule type" value="Genomic_DNA"/>
</dbReference>
<keyword evidence="11" id="KW-0443">Lipid metabolism</keyword>
<organism evidence="16 17">
    <name type="scientific">Priestia iocasae</name>
    <dbReference type="NCBI Taxonomy" id="2291674"/>
    <lineage>
        <taxon>Bacteria</taxon>
        <taxon>Bacillati</taxon>
        <taxon>Bacillota</taxon>
        <taxon>Bacilli</taxon>
        <taxon>Bacillales</taxon>
        <taxon>Bacillaceae</taxon>
        <taxon>Priestia</taxon>
    </lineage>
</organism>
<dbReference type="RefSeq" id="WP_205182825.1">
    <property type="nucleotide sequence ID" value="NZ_JAFBFC010000001.1"/>
</dbReference>
<dbReference type="Proteomes" id="UP000809829">
    <property type="component" value="Unassembled WGS sequence"/>
</dbReference>
<comment type="caution">
    <text evidence="16">The sequence shown here is derived from an EMBL/GenBank/DDBJ whole genome shotgun (WGS) entry which is preliminary data.</text>
</comment>
<gene>
    <name evidence="16" type="ORF">JOC83_000310</name>
</gene>
<protein>
    <submittedName>
        <fullName evidence="16">Undecaprenol kinase</fullName>
        <ecNumber evidence="16">2.7.1.66</ecNumber>
    </submittedName>
</protein>
<evidence type="ECO:0000256" key="8">
    <source>
        <dbReference type="ARBA" id="ARBA00022777"/>
    </source>
</evidence>
<keyword evidence="10 15" id="KW-1133">Transmembrane helix</keyword>
<evidence type="ECO:0000256" key="11">
    <source>
        <dbReference type="ARBA" id="ARBA00023098"/>
    </source>
</evidence>
<accession>A0ABS2QPV8</accession>
<keyword evidence="12 15" id="KW-0472">Membrane</keyword>
<evidence type="ECO:0000256" key="15">
    <source>
        <dbReference type="SAM" id="Phobius"/>
    </source>
</evidence>
<keyword evidence="7" id="KW-0547">Nucleotide-binding</keyword>
<evidence type="ECO:0000256" key="3">
    <source>
        <dbReference type="ARBA" id="ARBA00022475"/>
    </source>
</evidence>
<keyword evidence="8 16" id="KW-0418">Kinase</keyword>
<evidence type="ECO:0000256" key="7">
    <source>
        <dbReference type="ARBA" id="ARBA00022741"/>
    </source>
</evidence>
<evidence type="ECO:0000256" key="9">
    <source>
        <dbReference type="ARBA" id="ARBA00022840"/>
    </source>
</evidence>
<dbReference type="InterPro" id="IPR036945">
    <property type="entry name" value="DAGK_sf"/>
</dbReference>
<dbReference type="InterPro" id="IPR033717">
    <property type="entry name" value="UDPK"/>
</dbReference>
<evidence type="ECO:0000256" key="13">
    <source>
        <dbReference type="ARBA" id="ARBA00023209"/>
    </source>
</evidence>
<dbReference type="PANTHER" id="PTHR34299:SF1">
    <property type="entry name" value="DIACYLGLYCEROL KINASE"/>
    <property type="match status" value="1"/>
</dbReference>
<evidence type="ECO:0000256" key="12">
    <source>
        <dbReference type="ARBA" id="ARBA00023136"/>
    </source>
</evidence>
<comment type="similarity">
    <text evidence="2">Belongs to the bacterial diacylglycerol kinase family.</text>
</comment>
<evidence type="ECO:0000256" key="14">
    <source>
        <dbReference type="ARBA" id="ARBA00023264"/>
    </source>
</evidence>
<name>A0ABS2QPV8_9BACI</name>
<sequence>MKLDGKRLWRSFGYAWQGIQQVIKTEQNMQVHVFAALLVIGAGLYFRITVFEWMILIVLIAGMWSLELINTAIEKTIDLVTEEYHPLAKKAKDAAAGAVLVYAIASVIVGGLVFFKYIF</sequence>
<evidence type="ECO:0000256" key="10">
    <source>
        <dbReference type="ARBA" id="ARBA00022989"/>
    </source>
</evidence>
<evidence type="ECO:0000256" key="5">
    <source>
        <dbReference type="ARBA" id="ARBA00022679"/>
    </source>
</evidence>
<keyword evidence="13" id="KW-0594">Phospholipid biosynthesis</keyword>
<dbReference type="PANTHER" id="PTHR34299">
    <property type="entry name" value="DIACYLGLYCEROL KINASE"/>
    <property type="match status" value="1"/>
</dbReference>
<feature type="transmembrane region" description="Helical" evidence="15">
    <location>
        <begin position="31"/>
        <end position="48"/>
    </location>
</feature>